<dbReference type="GO" id="GO:0042910">
    <property type="term" value="F:xenobiotic transmembrane transporter activity"/>
    <property type="evidence" value="ECO:0007669"/>
    <property type="project" value="InterPro"/>
</dbReference>
<comment type="subcellular location">
    <subcellularLocation>
        <location evidence="1">Membrane</location>
        <topology evidence="1">Multi-pass membrane protein</topology>
    </subcellularLocation>
</comment>
<comment type="similarity">
    <text evidence="2">Belongs to the multi antimicrobial extrusion (MATE) (TC 2.A.66.1) family.</text>
</comment>
<proteinExistence type="inferred from homology"/>
<evidence type="ECO:0000256" key="6">
    <source>
        <dbReference type="SAM" id="Phobius"/>
    </source>
</evidence>
<name>A0A7W5XX57_9BACT</name>
<evidence type="ECO:0000256" key="4">
    <source>
        <dbReference type="ARBA" id="ARBA00022989"/>
    </source>
</evidence>
<evidence type="ECO:0000313" key="7">
    <source>
        <dbReference type="EMBL" id="MBB3701978.1"/>
    </source>
</evidence>
<feature type="transmembrane region" description="Helical" evidence="6">
    <location>
        <begin position="183"/>
        <end position="205"/>
    </location>
</feature>
<dbReference type="InterPro" id="IPR002528">
    <property type="entry name" value="MATE_fam"/>
</dbReference>
<accession>A0A7W5XX57</accession>
<organism evidence="7 8">
    <name type="scientific">Alloprevotella rava</name>
    <dbReference type="NCBI Taxonomy" id="671218"/>
    <lineage>
        <taxon>Bacteria</taxon>
        <taxon>Pseudomonadati</taxon>
        <taxon>Bacteroidota</taxon>
        <taxon>Bacteroidia</taxon>
        <taxon>Bacteroidales</taxon>
        <taxon>Prevotellaceae</taxon>
        <taxon>Alloprevotella</taxon>
    </lineage>
</organism>
<dbReference type="GO" id="GO:0015297">
    <property type="term" value="F:antiporter activity"/>
    <property type="evidence" value="ECO:0007669"/>
    <property type="project" value="InterPro"/>
</dbReference>
<gene>
    <name evidence="7" type="ORF">FHS60_000420</name>
</gene>
<dbReference type="Proteomes" id="UP000541425">
    <property type="component" value="Unassembled WGS sequence"/>
</dbReference>
<feature type="transmembrane region" description="Helical" evidence="6">
    <location>
        <begin position="304"/>
        <end position="327"/>
    </location>
</feature>
<dbReference type="CDD" id="cd13136">
    <property type="entry name" value="MATE_DinF_like"/>
    <property type="match status" value="1"/>
</dbReference>
<dbReference type="EMBL" id="JACICA010000001">
    <property type="protein sequence ID" value="MBB3701978.1"/>
    <property type="molecule type" value="Genomic_DNA"/>
</dbReference>
<reference evidence="7 8" key="1">
    <citation type="submission" date="2020-08" db="EMBL/GenBank/DDBJ databases">
        <title>Genomic Encyclopedia of Type Strains, Phase IV (KMG-IV): sequencing the most valuable type-strain genomes for metagenomic binning, comparative biology and taxonomic classification.</title>
        <authorList>
            <person name="Goeker M."/>
        </authorList>
    </citation>
    <scope>NUCLEOTIDE SEQUENCE [LARGE SCALE GENOMIC DNA]</scope>
    <source>
        <strain evidence="7 8">DSM 22548</strain>
    </source>
</reference>
<dbReference type="PANTHER" id="PTHR42893">
    <property type="entry name" value="PROTEIN DETOXIFICATION 44, CHLOROPLASTIC-RELATED"/>
    <property type="match status" value="1"/>
</dbReference>
<dbReference type="RefSeq" id="WP_183694282.1">
    <property type="nucleotide sequence ID" value="NZ_JACICA010000001.1"/>
</dbReference>
<evidence type="ECO:0000256" key="5">
    <source>
        <dbReference type="ARBA" id="ARBA00023136"/>
    </source>
</evidence>
<evidence type="ECO:0000256" key="3">
    <source>
        <dbReference type="ARBA" id="ARBA00022692"/>
    </source>
</evidence>
<feature type="transmembrane region" description="Helical" evidence="6">
    <location>
        <begin position="87"/>
        <end position="105"/>
    </location>
</feature>
<dbReference type="Pfam" id="PF01554">
    <property type="entry name" value="MatE"/>
    <property type="match status" value="2"/>
</dbReference>
<dbReference type="GO" id="GO:0005886">
    <property type="term" value="C:plasma membrane"/>
    <property type="evidence" value="ECO:0007669"/>
    <property type="project" value="TreeGrafter"/>
</dbReference>
<feature type="transmembrane region" description="Helical" evidence="6">
    <location>
        <begin position="154"/>
        <end position="177"/>
    </location>
</feature>
<protein>
    <submittedName>
        <fullName evidence="7">MATE family multidrug resistance protein</fullName>
    </submittedName>
</protein>
<feature type="transmembrane region" description="Helical" evidence="6">
    <location>
        <begin position="261"/>
        <end position="283"/>
    </location>
</feature>
<keyword evidence="3 6" id="KW-0812">Transmembrane</keyword>
<keyword evidence="4 6" id="KW-1133">Transmembrane helix</keyword>
<dbReference type="NCBIfam" id="TIGR00797">
    <property type="entry name" value="matE"/>
    <property type="match status" value="1"/>
</dbReference>
<comment type="caution">
    <text evidence="7">The sequence shown here is derived from an EMBL/GenBank/DDBJ whole genome shotgun (WGS) entry which is preliminary data.</text>
</comment>
<dbReference type="InterPro" id="IPR044644">
    <property type="entry name" value="DinF-like"/>
</dbReference>
<evidence type="ECO:0000256" key="2">
    <source>
        <dbReference type="ARBA" id="ARBA00010199"/>
    </source>
</evidence>
<evidence type="ECO:0000256" key="1">
    <source>
        <dbReference type="ARBA" id="ARBA00004141"/>
    </source>
</evidence>
<feature type="transmembrane region" description="Helical" evidence="6">
    <location>
        <begin position="235"/>
        <end position="255"/>
    </location>
</feature>
<feature type="transmembrane region" description="Helical" evidence="6">
    <location>
        <begin position="347"/>
        <end position="364"/>
    </location>
</feature>
<dbReference type="PANTHER" id="PTHR42893:SF46">
    <property type="entry name" value="PROTEIN DETOXIFICATION 44, CHLOROPLASTIC"/>
    <property type="match status" value="1"/>
</dbReference>
<feature type="transmembrane region" description="Helical" evidence="6">
    <location>
        <begin position="125"/>
        <end position="147"/>
    </location>
</feature>
<keyword evidence="5 6" id="KW-0472">Membrane</keyword>
<sequence>MNRQILKIAIPSIVSNVTVPLLGLVDLWISGHIGSADCIGAIAVGGMIFNMLYWLCGFLRMGTGGFTSQAYGRGNVEEINHILQRSLRMAFGLAFAFILLQQPLLRFSLWVMKSSPDVSIMAGSYFRILIWGAPAMLGIYSLTGWFLGQQNARVPMVVAILQNVINILVSMLLTMYFDWKVEGIAVGTLVSQWIAFFMYMFFPLANHRPIDVLWRKLSSQAELPWGRFLSVNRDIFLRTLCLVAVQLFFTATGAVQGDTILAANALLLQFYILFSYVMDGFAYAGEAIGGKAYGAKDFSMFQSLTRYLFVWGIGLMLLFTIVYVIGGNGLLQLLTDKRAVIVIAQDYVPYVVFIPLTGFAAFLYDGLYIGTTSSRLMLIAVALAAASFFLLRFLLFPMFGNGGLWLAFLTFMLVRGGVQAIYYHRIFGIKN</sequence>
<feature type="transmembrane region" description="Helical" evidence="6">
    <location>
        <begin position="402"/>
        <end position="423"/>
    </location>
</feature>
<feature type="transmembrane region" description="Helical" evidence="6">
    <location>
        <begin position="376"/>
        <end position="396"/>
    </location>
</feature>
<feature type="transmembrane region" description="Helical" evidence="6">
    <location>
        <begin position="39"/>
        <end position="59"/>
    </location>
</feature>
<dbReference type="AlphaFoldDB" id="A0A7W5XX57"/>
<evidence type="ECO:0000313" key="8">
    <source>
        <dbReference type="Proteomes" id="UP000541425"/>
    </source>
</evidence>
<feature type="transmembrane region" description="Helical" evidence="6">
    <location>
        <begin position="12"/>
        <end position="33"/>
    </location>
</feature>